<evidence type="ECO:0000256" key="5">
    <source>
        <dbReference type="ARBA" id="ARBA00023136"/>
    </source>
</evidence>
<protein>
    <submittedName>
        <fullName evidence="9">ABC transport system permease protein</fullName>
    </submittedName>
</protein>
<name>A0ABT1IXT5_9ACTN</name>
<evidence type="ECO:0000256" key="2">
    <source>
        <dbReference type="ARBA" id="ARBA00022475"/>
    </source>
</evidence>
<dbReference type="PANTHER" id="PTHR30572">
    <property type="entry name" value="MEMBRANE COMPONENT OF TRANSPORTER-RELATED"/>
    <property type="match status" value="1"/>
</dbReference>
<keyword evidence="10" id="KW-1185">Reference proteome</keyword>
<evidence type="ECO:0000256" key="7">
    <source>
        <dbReference type="SAM" id="Phobius"/>
    </source>
</evidence>
<dbReference type="Pfam" id="PF02687">
    <property type="entry name" value="FtsX"/>
    <property type="match status" value="1"/>
</dbReference>
<evidence type="ECO:0000256" key="3">
    <source>
        <dbReference type="ARBA" id="ARBA00022692"/>
    </source>
</evidence>
<evidence type="ECO:0000313" key="9">
    <source>
        <dbReference type="EMBL" id="MCP2309968.1"/>
    </source>
</evidence>
<keyword evidence="5 7" id="KW-0472">Membrane</keyword>
<feature type="domain" description="ABC3 transporter permease C-terminal" evidence="8">
    <location>
        <begin position="266"/>
        <end position="382"/>
    </location>
</feature>
<feature type="transmembrane region" description="Helical" evidence="7">
    <location>
        <begin position="264"/>
        <end position="287"/>
    </location>
</feature>
<proteinExistence type="inferred from homology"/>
<comment type="caution">
    <text evidence="9">The sequence shown here is derived from an EMBL/GenBank/DDBJ whole genome shotgun (WGS) entry which is preliminary data.</text>
</comment>
<feature type="transmembrane region" description="Helical" evidence="7">
    <location>
        <begin position="20"/>
        <end position="42"/>
    </location>
</feature>
<evidence type="ECO:0000256" key="4">
    <source>
        <dbReference type="ARBA" id="ARBA00022989"/>
    </source>
</evidence>
<reference evidence="9 10" key="1">
    <citation type="submission" date="2022-06" db="EMBL/GenBank/DDBJ databases">
        <title>Sequencing the genomes of 1000 actinobacteria strains.</title>
        <authorList>
            <person name="Klenk H.-P."/>
        </authorList>
    </citation>
    <scope>NUCLEOTIDE SEQUENCE [LARGE SCALE GENOMIC DNA]</scope>
    <source>
        <strain evidence="9 10">DSM 41656</strain>
    </source>
</reference>
<gene>
    <name evidence="9" type="ORF">FHR36_003101</name>
</gene>
<dbReference type="InterPro" id="IPR050250">
    <property type="entry name" value="Macrolide_Exporter_MacB"/>
</dbReference>
<feature type="transmembrane region" description="Helical" evidence="7">
    <location>
        <begin position="307"/>
        <end position="338"/>
    </location>
</feature>
<dbReference type="EMBL" id="JAMZDX010000003">
    <property type="protein sequence ID" value="MCP2309968.1"/>
    <property type="molecule type" value="Genomic_DNA"/>
</dbReference>
<keyword evidence="3 7" id="KW-0812">Transmembrane</keyword>
<dbReference type="InterPro" id="IPR003838">
    <property type="entry name" value="ABC3_permease_C"/>
</dbReference>
<dbReference type="PANTHER" id="PTHR30572:SF4">
    <property type="entry name" value="ABC TRANSPORTER PERMEASE YTRF"/>
    <property type="match status" value="1"/>
</dbReference>
<sequence>MRLILEALRDLRAHRGRTLLSAVSLFVAVIAVVGVSTVGSVVQDVFVANAEQQHGRAVTVATRLPHPVVARGLPAVLTALDTNITRAGGSYLLMYQDNAQVGAEGGAQPQVVTLYSGTPGAVRRLPVLHGGWPAPDPQTYPGGLVLNQAAEAQYGGVGTELSVQLGRAFPAYTQPVVGVIADGVDAPVVYQSLLGALTLQPGVLPADWSPELHVHADGAGESVLRSAVLAAAADLGAPPTGLDVRRADTVGGLLASLRSTRSGFLAVAALTLLVAVVGLLNIGFATVRDRTRELTLRRATGATRGHVFLLVLLASVLVGLLTALAAVLLALGAVDLVVPHLLARGSAVRAPAFPAEAALVGLAAALAAALAGGAAPALAAARVDMAQALRD</sequence>
<dbReference type="Proteomes" id="UP001206483">
    <property type="component" value="Unassembled WGS sequence"/>
</dbReference>
<evidence type="ECO:0000256" key="1">
    <source>
        <dbReference type="ARBA" id="ARBA00004651"/>
    </source>
</evidence>
<keyword evidence="2" id="KW-1003">Cell membrane</keyword>
<comment type="subcellular location">
    <subcellularLocation>
        <location evidence="1">Cell membrane</location>
        <topology evidence="1">Multi-pass membrane protein</topology>
    </subcellularLocation>
</comment>
<evidence type="ECO:0000259" key="8">
    <source>
        <dbReference type="Pfam" id="PF02687"/>
    </source>
</evidence>
<accession>A0ABT1IXT5</accession>
<organism evidence="9 10">
    <name type="scientific">Kitasatospora paracochleata</name>
    <dbReference type="NCBI Taxonomy" id="58354"/>
    <lineage>
        <taxon>Bacteria</taxon>
        <taxon>Bacillati</taxon>
        <taxon>Actinomycetota</taxon>
        <taxon>Actinomycetes</taxon>
        <taxon>Kitasatosporales</taxon>
        <taxon>Streptomycetaceae</taxon>
        <taxon>Kitasatospora</taxon>
    </lineage>
</organism>
<dbReference type="RefSeq" id="WP_253797728.1">
    <property type="nucleotide sequence ID" value="NZ_BAAAUB010000112.1"/>
</dbReference>
<evidence type="ECO:0000313" key="10">
    <source>
        <dbReference type="Proteomes" id="UP001206483"/>
    </source>
</evidence>
<feature type="transmembrane region" description="Helical" evidence="7">
    <location>
        <begin position="358"/>
        <end position="381"/>
    </location>
</feature>
<keyword evidence="4 7" id="KW-1133">Transmembrane helix</keyword>
<evidence type="ECO:0000256" key="6">
    <source>
        <dbReference type="ARBA" id="ARBA00038076"/>
    </source>
</evidence>
<comment type="similarity">
    <text evidence="6">Belongs to the ABC-4 integral membrane protein family.</text>
</comment>